<comment type="caution">
    <text evidence="1">The sequence shown here is derived from an EMBL/GenBank/DDBJ whole genome shotgun (WGS) entry which is preliminary data.</text>
</comment>
<organism evidence="1 2">
    <name type="scientific">Irpex rosettiformis</name>
    <dbReference type="NCBI Taxonomy" id="378272"/>
    <lineage>
        <taxon>Eukaryota</taxon>
        <taxon>Fungi</taxon>
        <taxon>Dikarya</taxon>
        <taxon>Basidiomycota</taxon>
        <taxon>Agaricomycotina</taxon>
        <taxon>Agaricomycetes</taxon>
        <taxon>Polyporales</taxon>
        <taxon>Irpicaceae</taxon>
        <taxon>Irpex</taxon>
    </lineage>
</organism>
<dbReference type="Proteomes" id="UP001055072">
    <property type="component" value="Unassembled WGS sequence"/>
</dbReference>
<name>A0ACB8TMT4_9APHY</name>
<evidence type="ECO:0000313" key="2">
    <source>
        <dbReference type="Proteomes" id="UP001055072"/>
    </source>
</evidence>
<gene>
    <name evidence="1" type="ORF">BDY19DRAFT_998685</name>
</gene>
<reference evidence="1" key="1">
    <citation type="journal article" date="2021" name="Environ. Microbiol.">
        <title>Gene family expansions and transcriptome signatures uncover fungal adaptations to wood decay.</title>
        <authorList>
            <person name="Hage H."/>
            <person name="Miyauchi S."/>
            <person name="Viragh M."/>
            <person name="Drula E."/>
            <person name="Min B."/>
            <person name="Chaduli D."/>
            <person name="Navarro D."/>
            <person name="Favel A."/>
            <person name="Norest M."/>
            <person name="Lesage-Meessen L."/>
            <person name="Balint B."/>
            <person name="Merenyi Z."/>
            <person name="de Eugenio L."/>
            <person name="Morin E."/>
            <person name="Martinez A.T."/>
            <person name="Baldrian P."/>
            <person name="Stursova M."/>
            <person name="Martinez M.J."/>
            <person name="Novotny C."/>
            <person name="Magnuson J.K."/>
            <person name="Spatafora J.W."/>
            <person name="Maurice S."/>
            <person name="Pangilinan J."/>
            <person name="Andreopoulos W."/>
            <person name="LaButti K."/>
            <person name="Hundley H."/>
            <person name="Na H."/>
            <person name="Kuo A."/>
            <person name="Barry K."/>
            <person name="Lipzen A."/>
            <person name="Henrissat B."/>
            <person name="Riley R."/>
            <person name="Ahrendt S."/>
            <person name="Nagy L.G."/>
            <person name="Grigoriev I.V."/>
            <person name="Martin F."/>
            <person name="Rosso M.N."/>
        </authorList>
    </citation>
    <scope>NUCLEOTIDE SEQUENCE</scope>
    <source>
        <strain evidence="1">CBS 384.51</strain>
    </source>
</reference>
<sequence>MGTAIGGRLTSLVSRTEAQNDDHDYNHDQDHPTVEVRTGRARYATNPRTLATRASARVQRARPRLSLPRLPHLLPPLSASTAPGLPPIGCAALVSIYDLPPCTPMSPFPPDPTQQPVKHNHTEEYASRITPAAHHIQSLLGPLEKKKLYSTPASKLSAAYANQAWTIGHSGSQQHREVISGWTDGWRLHTKHELPFTLPLSAVPTRRVPQPQPPVLPPITHLDQHPSRISPVTPPQADDASQWYTQGSQAVKLPPIQQQPPAVHKPHVEDVSSHPPICSPLSEPVDWVMRSTLRSSCRRGACRGEGFQALASLASNACA</sequence>
<evidence type="ECO:0000313" key="1">
    <source>
        <dbReference type="EMBL" id="KAI0083291.1"/>
    </source>
</evidence>
<keyword evidence="2" id="KW-1185">Reference proteome</keyword>
<dbReference type="EMBL" id="MU274975">
    <property type="protein sequence ID" value="KAI0083291.1"/>
    <property type="molecule type" value="Genomic_DNA"/>
</dbReference>
<protein>
    <submittedName>
        <fullName evidence="1">Uncharacterized protein</fullName>
    </submittedName>
</protein>
<accession>A0ACB8TMT4</accession>
<proteinExistence type="predicted"/>